<organism evidence="1 2">
    <name type="scientific">Catharanthus roseus</name>
    <name type="common">Madagascar periwinkle</name>
    <name type="synonym">Vinca rosea</name>
    <dbReference type="NCBI Taxonomy" id="4058"/>
    <lineage>
        <taxon>Eukaryota</taxon>
        <taxon>Viridiplantae</taxon>
        <taxon>Streptophyta</taxon>
        <taxon>Embryophyta</taxon>
        <taxon>Tracheophyta</taxon>
        <taxon>Spermatophyta</taxon>
        <taxon>Magnoliopsida</taxon>
        <taxon>eudicotyledons</taxon>
        <taxon>Gunneridae</taxon>
        <taxon>Pentapetalae</taxon>
        <taxon>asterids</taxon>
        <taxon>lamiids</taxon>
        <taxon>Gentianales</taxon>
        <taxon>Apocynaceae</taxon>
        <taxon>Rauvolfioideae</taxon>
        <taxon>Vinceae</taxon>
        <taxon>Catharanthinae</taxon>
        <taxon>Catharanthus</taxon>
    </lineage>
</organism>
<keyword evidence="2" id="KW-1185">Reference proteome</keyword>
<gene>
    <name evidence="1" type="ORF">M9H77_07247</name>
</gene>
<protein>
    <submittedName>
        <fullName evidence="1">Uncharacterized protein</fullName>
    </submittedName>
</protein>
<reference evidence="2" key="1">
    <citation type="journal article" date="2023" name="Nat. Plants">
        <title>Single-cell RNA sequencing provides a high-resolution roadmap for understanding the multicellular compartmentation of specialized metabolism.</title>
        <authorList>
            <person name="Sun S."/>
            <person name="Shen X."/>
            <person name="Li Y."/>
            <person name="Li Y."/>
            <person name="Wang S."/>
            <person name="Li R."/>
            <person name="Zhang H."/>
            <person name="Shen G."/>
            <person name="Guo B."/>
            <person name="Wei J."/>
            <person name="Xu J."/>
            <person name="St-Pierre B."/>
            <person name="Chen S."/>
            <person name="Sun C."/>
        </authorList>
    </citation>
    <scope>NUCLEOTIDE SEQUENCE [LARGE SCALE GENOMIC DNA]</scope>
</reference>
<dbReference type="Proteomes" id="UP001060085">
    <property type="component" value="Linkage Group LG02"/>
</dbReference>
<evidence type="ECO:0000313" key="1">
    <source>
        <dbReference type="EMBL" id="KAI5676297.1"/>
    </source>
</evidence>
<proteinExistence type="predicted"/>
<accession>A0ACC0BUC6</accession>
<sequence length="250" mass="28588">MPKLITLIRANYKIFAVFFSKYPLLHLNLSMNDSPPIVNIAEKLTRRYPLEAETVKRKRKWMKMEQKQRKQKPSARPQHQPCMQGNLPSTVGDKNSQAKCNPRPIANGRRHSTVDGREKRDFPLRGELAPFDFEPKSTLRSARRTLQFGTPGTSTITPKVQVKEEFKAPPFTKPLFDSTLPMAAPLIPLPERTMVDYALPSILGTQSSKTRPMLEANNFDNKPNIIQMLQNQFQFDGLPDEDTNVHRGTY</sequence>
<dbReference type="EMBL" id="CM044702">
    <property type="protein sequence ID" value="KAI5676297.1"/>
    <property type="molecule type" value="Genomic_DNA"/>
</dbReference>
<evidence type="ECO:0000313" key="2">
    <source>
        <dbReference type="Proteomes" id="UP001060085"/>
    </source>
</evidence>
<name>A0ACC0BUC6_CATRO</name>
<comment type="caution">
    <text evidence="1">The sequence shown here is derived from an EMBL/GenBank/DDBJ whole genome shotgun (WGS) entry which is preliminary data.</text>
</comment>